<feature type="binding site" evidence="12">
    <location>
        <position position="313"/>
    </location>
    <ligand>
        <name>K(+)</name>
        <dbReference type="ChEBI" id="CHEBI:29103"/>
    </ligand>
</feature>
<organism evidence="14 15">
    <name type="scientific">Tissierella creatinophila DSM 6911</name>
    <dbReference type="NCBI Taxonomy" id="1123403"/>
    <lineage>
        <taxon>Bacteria</taxon>
        <taxon>Bacillati</taxon>
        <taxon>Bacillota</taxon>
        <taxon>Tissierellia</taxon>
        <taxon>Tissierellales</taxon>
        <taxon>Tissierellaceae</taxon>
        <taxon>Tissierella</taxon>
    </lineage>
</organism>
<evidence type="ECO:0000256" key="13">
    <source>
        <dbReference type="SAM" id="Phobius"/>
    </source>
</evidence>
<dbReference type="OrthoDB" id="9810952at2"/>
<evidence type="ECO:0000256" key="3">
    <source>
        <dbReference type="ARBA" id="ARBA00022448"/>
    </source>
</evidence>
<feature type="binding site" evidence="12">
    <location>
        <position position="110"/>
    </location>
    <ligand>
        <name>K(+)</name>
        <dbReference type="ChEBI" id="CHEBI:29103"/>
    </ligand>
</feature>
<dbReference type="AlphaFoldDB" id="A0A1U7M2L7"/>
<feature type="transmembrane region" description="Helical" evidence="13">
    <location>
        <begin position="234"/>
        <end position="257"/>
    </location>
</feature>
<evidence type="ECO:0000256" key="12">
    <source>
        <dbReference type="PIRSR" id="PIRSR006247-1"/>
    </source>
</evidence>
<evidence type="ECO:0000256" key="2">
    <source>
        <dbReference type="ARBA" id="ARBA00009137"/>
    </source>
</evidence>
<evidence type="ECO:0000256" key="1">
    <source>
        <dbReference type="ARBA" id="ARBA00004429"/>
    </source>
</evidence>
<dbReference type="GO" id="GO:0046872">
    <property type="term" value="F:metal ion binding"/>
    <property type="evidence" value="ECO:0007669"/>
    <property type="project" value="UniProtKB-KW"/>
</dbReference>
<evidence type="ECO:0000256" key="7">
    <source>
        <dbReference type="ARBA" id="ARBA00022692"/>
    </source>
</evidence>
<dbReference type="Pfam" id="PF02386">
    <property type="entry name" value="TrkH"/>
    <property type="match status" value="1"/>
</dbReference>
<dbReference type="PIRSF" id="PIRSF006247">
    <property type="entry name" value="TrkH"/>
    <property type="match status" value="1"/>
</dbReference>
<feature type="transmembrane region" description="Helical" evidence="13">
    <location>
        <begin position="67"/>
        <end position="89"/>
    </location>
</feature>
<feature type="transmembrane region" description="Helical" evidence="13">
    <location>
        <begin position="331"/>
        <end position="356"/>
    </location>
</feature>
<dbReference type="InterPro" id="IPR004772">
    <property type="entry name" value="TrkH"/>
</dbReference>
<keyword evidence="6" id="KW-0633">Potassium transport</keyword>
<accession>A0A1U7M2L7</accession>
<keyword evidence="9 13" id="KW-1133">Transmembrane helix</keyword>
<evidence type="ECO:0000256" key="6">
    <source>
        <dbReference type="ARBA" id="ARBA00022538"/>
    </source>
</evidence>
<dbReference type="GO" id="GO:0005886">
    <property type="term" value="C:plasma membrane"/>
    <property type="evidence" value="ECO:0007669"/>
    <property type="project" value="UniProtKB-SubCell"/>
</dbReference>
<feature type="binding site" evidence="12">
    <location>
        <position position="430"/>
    </location>
    <ligand>
        <name>K(+)</name>
        <dbReference type="ChEBI" id="CHEBI:29103"/>
    </ligand>
</feature>
<gene>
    <name evidence="14" type="primary">trkG</name>
    <name evidence="14" type="ORF">TICRE_25640</name>
</gene>
<dbReference type="InterPro" id="IPR003445">
    <property type="entry name" value="Cat_transpt"/>
</dbReference>
<feature type="transmembrane region" description="Helical" evidence="13">
    <location>
        <begin position="453"/>
        <end position="474"/>
    </location>
</feature>
<feature type="binding site" evidence="12">
    <location>
        <position position="218"/>
    </location>
    <ligand>
        <name>K(+)</name>
        <dbReference type="ChEBI" id="CHEBI:29103"/>
    </ligand>
</feature>
<keyword evidence="7 13" id="KW-0812">Transmembrane</keyword>
<keyword evidence="12" id="KW-0479">Metal-binding</keyword>
<proteinExistence type="inferred from homology"/>
<feature type="transmembrane region" description="Helical" evidence="13">
    <location>
        <begin position="388"/>
        <end position="412"/>
    </location>
</feature>
<evidence type="ECO:0000256" key="10">
    <source>
        <dbReference type="ARBA" id="ARBA00023065"/>
    </source>
</evidence>
<evidence type="ECO:0000256" key="4">
    <source>
        <dbReference type="ARBA" id="ARBA00022475"/>
    </source>
</evidence>
<feature type="transmembrane region" description="Helical" evidence="13">
    <location>
        <begin position="134"/>
        <end position="159"/>
    </location>
</feature>
<feature type="transmembrane region" description="Helical" evidence="13">
    <location>
        <begin position="180"/>
        <end position="199"/>
    </location>
</feature>
<dbReference type="PANTHER" id="PTHR32024:SF2">
    <property type="entry name" value="TRK SYSTEM POTASSIUM UPTAKE PROTEIN TRKG-RELATED"/>
    <property type="match status" value="1"/>
</dbReference>
<protein>
    <submittedName>
        <fullName evidence="14">Trk system potassium uptake protein TrkG</fullName>
    </submittedName>
</protein>
<name>A0A1U7M2L7_TISCR</name>
<evidence type="ECO:0000256" key="5">
    <source>
        <dbReference type="ARBA" id="ARBA00022519"/>
    </source>
</evidence>
<dbReference type="RefSeq" id="WP_075728697.1">
    <property type="nucleotide sequence ID" value="NZ_LTDM01000066.1"/>
</dbReference>
<evidence type="ECO:0000256" key="11">
    <source>
        <dbReference type="ARBA" id="ARBA00023136"/>
    </source>
</evidence>
<feature type="transmembrane region" description="Helical" evidence="13">
    <location>
        <begin position="269"/>
        <end position="290"/>
    </location>
</feature>
<evidence type="ECO:0000256" key="9">
    <source>
        <dbReference type="ARBA" id="ARBA00022989"/>
    </source>
</evidence>
<keyword evidence="8 12" id="KW-0630">Potassium</keyword>
<comment type="similarity">
    <text evidence="2">Belongs to the TrkH potassium transport family.</text>
</comment>
<feature type="transmembrane region" description="Helical" evidence="13">
    <location>
        <begin position="7"/>
        <end position="30"/>
    </location>
</feature>
<keyword evidence="4" id="KW-1003">Cell membrane</keyword>
<dbReference type="GO" id="GO:0015379">
    <property type="term" value="F:potassium:chloride symporter activity"/>
    <property type="evidence" value="ECO:0007669"/>
    <property type="project" value="InterPro"/>
</dbReference>
<evidence type="ECO:0000313" key="14">
    <source>
        <dbReference type="EMBL" id="OLS01525.1"/>
    </source>
</evidence>
<reference evidence="14 15" key="1">
    <citation type="submission" date="2016-02" db="EMBL/GenBank/DDBJ databases">
        <title>Genome sequence of Tissierella creatinophila DSM 6911.</title>
        <authorList>
            <person name="Poehlein A."/>
            <person name="Daniel R."/>
        </authorList>
    </citation>
    <scope>NUCLEOTIDE SEQUENCE [LARGE SCALE GENOMIC DNA]</scope>
    <source>
        <strain evidence="14 15">DSM 6911</strain>
    </source>
</reference>
<keyword evidence="3" id="KW-0813">Transport</keyword>
<evidence type="ECO:0000256" key="8">
    <source>
        <dbReference type="ARBA" id="ARBA00022958"/>
    </source>
</evidence>
<dbReference type="Proteomes" id="UP000186112">
    <property type="component" value="Unassembled WGS sequence"/>
</dbReference>
<evidence type="ECO:0000313" key="15">
    <source>
        <dbReference type="Proteomes" id="UP000186112"/>
    </source>
</evidence>
<comment type="caution">
    <text evidence="14">The sequence shown here is derived from an EMBL/GenBank/DDBJ whole genome shotgun (WGS) entry which is preliminary data.</text>
</comment>
<dbReference type="PANTHER" id="PTHR32024">
    <property type="entry name" value="TRK SYSTEM POTASSIUM UPTAKE PROTEIN TRKG-RELATED"/>
    <property type="match status" value="1"/>
</dbReference>
<keyword evidence="10" id="KW-0406">Ion transport</keyword>
<dbReference type="EMBL" id="LTDM01000066">
    <property type="protein sequence ID" value="OLS01525.1"/>
    <property type="molecule type" value="Genomic_DNA"/>
</dbReference>
<feature type="transmembrane region" description="Helical" evidence="13">
    <location>
        <begin position="36"/>
        <end position="55"/>
    </location>
</feature>
<feature type="binding site" evidence="12">
    <location>
        <position position="109"/>
    </location>
    <ligand>
        <name>K(+)</name>
        <dbReference type="ChEBI" id="CHEBI:29103"/>
    </ligand>
</feature>
<keyword evidence="11 13" id="KW-0472">Membrane</keyword>
<sequence>MNYGIVLRVLGILLIIESSLMAPSLLISLYEGEHDFYPFLITIIITLIVGIILSRKKGKDNLISAKDGLAIVALGWLSISILGAMPLFLAKSTPTYIDAFFEIVSGFTTTGSSVIENVEILPKGILFWRSFTHWIGGMGILVFTIALLPALGVGGFQIYKAESPGPIAGKMAPRIKDTAKILYITYFSITILQVILLLFGKMSLFDALLHTFGTVGTGGFGIKAESVGYYKSSYIHIVIAVFMVLSGVSFSLYYSLYRKKIRDVIKNEELGLYLGIVISSTLFIAINLYMTNYGKISLSLRDSFFQVASIMTTTGYSTADFDLWPSFSKGILVLLMFIGASAGSTAGGIKVIRILVMFKLIKREILKIFHPRAIIPIRNDGRVLSNEVIAGIYSFIALYMVIFSLSTLLVTLEGVDLVTASTSVIATLSNIGPGLALVGPTRSFALYSGATKMLLSFLMLLGRLELFTIIALLAPKNWRREM</sequence>
<keyword evidence="5" id="KW-0997">Cell inner membrane</keyword>
<keyword evidence="15" id="KW-1185">Reference proteome</keyword>
<comment type="subcellular location">
    <subcellularLocation>
        <location evidence="1">Cell inner membrane</location>
        <topology evidence="1">Multi-pass membrane protein</topology>
    </subcellularLocation>
</comment>
<feature type="binding site" evidence="12">
    <location>
        <position position="314"/>
    </location>
    <ligand>
        <name>K(+)</name>
        <dbReference type="ChEBI" id="CHEBI:29103"/>
    </ligand>
</feature>